<dbReference type="Pfam" id="PF00498">
    <property type="entry name" value="FHA"/>
    <property type="match status" value="1"/>
</dbReference>
<dbReference type="CDD" id="cd00060">
    <property type="entry name" value="FHA"/>
    <property type="match status" value="1"/>
</dbReference>
<evidence type="ECO:0000313" key="2">
    <source>
        <dbReference type="EMBL" id="KKK58170.1"/>
    </source>
</evidence>
<dbReference type="Gene3D" id="2.60.200.20">
    <property type="match status" value="1"/>
</dbReference>
<proteinExistence type="predicted"/>
<sequence>MALITLRVLDGADRGRTYQDIPTPMTIGREEGNSVQLNDERISRFHLKIQEDSGKTVLTDLESTNGTKVNGENVQIWLLRPGDTIVLGRSVLLYGSREEIAQRLATLRGVDLSEGITLDSDELEQESNSISLEFELNYTDTPDARSVLHTLIPPELPTSLSPGQAAQLAELLQYFHLRLRGLIQTVQVEGKPERVTLDPRQWQNLLDLQDRLAVYLRAIGEPGE</sequence>
<dbReference type="PANTHER" id="PTHR23308">
    <property type="entry name" value="NUCLEAR INHIBITOR OF PROTEIN PHOSPHATASE-1"/>
    <property type="match status" value="1"/>
</dbReference>
<dbReference type="InterPro" id="IPR000253">
    <property type="entry name" value="FHA_dom"/>
</dbReference>
<dbReference type="PROSITE" id="PS50006">
    <property type="entry name" value="FHA_DOMAIN"/>
    <property type="match status" value="1"/>
</dbReference>
<protein>
    <recommendedName>
        <fullName evidence="1">FHA domain-containing protein</fullName>
    </recommendedName>
</protein>
<dbReference type="EMBL" id="LAZR01064111">
    <property type="protein sequence ID" value="KKK58170.1"/>
    <property type="molecule type" value="Genomic_DNA"/>
</dbReference>
<dbReference type="InterPro" id="IPR050923">
    <property type="entry name" value="Cell_Proc_Reg/RNA_Proc"/>
</dbReference>
<organism evidence="2">
    <name type="scientific">marine sediment metagenome</name>
    <dbReference type="NCBI Taxonomy" id="412755"/>
    <lineage>
        <taxon>unclassified sequences</taxon>
        <taxon>metagenomes</taxon>
        <taxon>ecological metagenomes</taxon>
    </lineage>
</organism>
<comment type="caution">
    <text evidence="2">The sequence shown here is derived from an EMBL/GenBank/DDBJ whole genome shotgun (WGS) entry which is preliminary data.</text>
</comment>
<name>A0A0F8XB18_9ZZZZ</name>
<dbReference type="AlphaFoldDB" id="A0A0F8XB18"/>
<accession>A0A0F8XB18</accession>
<evidence type="ECO:0000259" key="1">
    <source>
        <dbReference type="PROSITE" id="PS50006"/>
    </source>
</evidence>
<dbReference type="SUPFAM" id="SSF49879">
    <property type="entry name" value="SMAD/FHA domain"/>
    <property type="match status" value="1"/>
</dbReference>
<gene>
    <name evidence="2" type="ORF">LCGC14_3047130</name>
</gene>
<dbReference type="InterPro" id="IPR008984">
    <property type="entry name" value="SMAD_FHA_dom_sf"/>
</dbReference>
<reference evidence="2" key="1">
    <citation type="journal article" date="2015" name="Nature">
        <title>Complex archaea that bridge the gap between prokaryotes and eukaryotes.</title>
        <authorList>
            <person name="Spang A."/>
            <person name="Saw J.H."/>
            <person name="Jorgensen S.L."/>
            <person name="Zaremba-Niedzwiedzka K."/>
            <person name="Martijn J."/>
            <person name="Lind A.E."/>
            <person name="van Eijk R."/>
            <person name="Schleper C."/>
            <person name="Guy L."/>
            <person name="Ettema T.J."/>
        </authorList>
    </citation>
    <scope>NUCLEOTIDE SEQUENCE</scope>
</reference>
<feature type="domain" description="FHA" evidence="1">
    <location>
        <begin position="25"/>
        <end position="74"/>
    </location>
</feature>
<dbReference type="SMART" id="SM00240">
    <property type="entry name" value="FHA"/>
    <property type="match status" value="1"/>
</dbReference>